<evidence type="ECO:0000313" key="2">
    <source>
        <dbReference type="Proteomes" id="UP001489719"/>
    </source>
</evidence>
<dbReference type="EMBL" id="MU970058">
    <property type="protein sequence ID" value="KAK9323719.1"/>
    <property type="molecule type" value="Genomic_DNA"/>
</dbReference>
<evidence type="ECO:0000313" key="1">
    <source>
        <dbReference type="EMBL" id="KAK9323719.1"/>
    </source>
</evidence>
<dbReference type="Proteomes" id="UP001489719">
    <property type="component" value="Unassembled WGS sequence"/>
</dbReference>
<comment type="caution">
    <text evidence="1">The sequence shown here is derived from an EMBL/GenBank/DDBJ whole genome shotgun (WGS) entry which is preliminary data.</text>
</comment>
<name>A0ACC3TRB9_9ASCO</name>
<gene>
    <name evidence="1" type="ORF">V1517DRAFT_319673</name>
</gene>
<reference evidence="2" key="1">
    <citation type="journal article" date="2024" name="Front. Bioeng. Biotechnol.">
        <title>Genome-scale model development and genomic sequencing of the oleaginous clade Lipomyces.</title>
        <authorList>
            <person name="Czajka J.J."/>
            <person name="Han Y."/>
            <person name="Kim J."/>
            <person name="Mondo S.J."/>
            <person name="Hofstad B.A."/>
            <person name="Robles A."/>
            <person name="Haridas S."/>
            <person name="Riley R."/>
            <person name="LaButti K."/>
            <person name="Pangilinan J."/>
            <person name="Andreopoulos W."/>
            <person name="Lipzen A."/>
            <person name="Yan J."/>
            <person name="Wang M."/>
            <person name="Ng V."/>
            <person name="Grigoriev I.V."/>
            <person name="Spatafora J.W."/>
            <person name="Magnuson J.K."/>
            <person name="Baker S.E."/>
            <person name="Pomraning K.R."/>
        </authorList>
    </citation>
    <scope>NUCLEOTIDE SEQUENCE [LARGE SCALE GENOMIC DNA]</scope>
    <source>
        <strain evidence="2">CBS 10300</strain>
    </source>
</reference>
<keyword evidence="2" id="KW-1185">Reference proteome</keyword>
<accession>A0ACC3TRB9</accession>
<sequence>MSVSQHAEILLKEARICLSNISSLNHRLNALISVRSPESVLTRVSDVVASSEPKTGIAGKLFAFKDNFCTVDQPTTCASQMLQGYVSPFEATVITRLHNHAHAIDVGRANMDEFAMGTDNIFTVYGPTLNPLYSSPHSAGGSSGGSAVAVAAGMCHFALGSDTGGSVRLPAAYCGVVGFKPSYGLVSRHGVIAFAQSLDTVGIFAKDVPTVREVLSVISAHDPLDPTSISTTLRQQLKDATARRRESGNGKYRIGIPLEFIVDSCSPEITNAWSAVLKKLQAQGHELYSVSLPTIKSALPTYYIISPSEAASNLSRYDGVRYGYRAIVDREANGVLYGVTRSEGFGSEVRRRILLGNYNLSSGAFHNHYLQAQKVRRKMQLDFDRVFVVDHPLEEPIDRDDDRPNVDFLVTPCSTGTAPLLSDVLSQKSPLDAYINDVLTVPASLAGIPAISVPWHTDHGDVVGIQVMGQYGDDDRVLDFSEIIMGL</sequence>
<organism evidence="1 2">
    <name type="scientific">Lipomyces orientalis</name>
    <dbReference type="NCBI Taxonomy" id="1233043"/>
    <lineage>
        <taxon>Eukaryota</taxon>
        <taxon>Fungi</taxon>
        <taxon>Dikarya</taxon>
        <taxon>Ascomycota</taxon>
        <taxon>Saccharomycotina</taxon>
        <taxon>Lipomycetes</taxon>
        <taxon>Lipomycetales</taxon>
        <taxon>Lipomycetaceae</taxon>
        <taxon>Lipomyces</taxon>
    </lineage>
</organism>
<proteinExistence type="predicted"/>
<protein>
    <submittedName>
        <fullName evidence="1">Amidase signature domain-containing protein</fullName>
    </submittedName>
</protein>